<dbReference type="CDD" id="cd06091">
    <property type="entry name" value="KOW_NusG"/>
    <property type="match status" value="1"/>
</dbReference>
<keyword evidence="7" id="KW-0648">Protein biosynthesis</keyword>
<feature type="domain" description="KOW" evidence="6">
    <location>
        <begin position="89"/>
        <end position="116"/>
    </location>
</feature>
<dbReference type="GO" id="GO:0005840">
    <property type="term" value="C:ribosome"/>
    <property type="evidence" value="ECO:0007669"/>
    <property type="project" value="InterPro"/>
</dbReference>
<dbReference type="GO" id="GO:0003746">
    <property type="term" value="F:translation elongation factor activity"/>
    <property type="evidence" value="ECO:0007669"/>
    <property type="project" value="UniProtKB-KW"/>
</dbReference>
<evidence type="ECO:0000313" key="7">
    <source>
        <dbReference type="EMBL" id="RIB35622.1"/>
    </source>
</evidence>
<keyword evidence="7" id="KW-0251">Elongation factor</keyword>
<gene>
    <name evidence="7" type="ORF">BXU00_00785</name>
</gene>
<keyword evidence="2" id="KW-0805">Transcription regulation</keyword>
<dbReference type="InterPro" id="IPR005824">
    <property type="entry name" value="KOW"/>
</dbReference>
<dbReference type="InterPro" id="IPR008991">
    <property type="entry name" value="Translation_prot_SH3-like_sf"/>
</dbReference>
<evidence type="ECO:0000256" key="2">
    <source>
        <dbReference type="ARBA" id="ARBA00023015"/>
    </source>
</evidence>
<dbReference type="GO" id="GO:0003735">
    <property type="term" value="F:structural constituent of ribosome"/>
    <property type="evidence" value="ECO:0007669"/>
    <property type="project" value="InterPro"/>
</dbReference>
<dbReference type="SMART" id="SM00738">
    <property type="entry name" value="NGN"/>
    <property type="match status" value="1"/>
</dbReference>
<evidence type="ECO:0000259" key="6">
    <source>
        <dbReference type="SMART" id="SM00739"/>
    </source>
</evidence>
<dbReference type="AlphaFoldDB" id="A0A397WNX4"/>
<organism evidence="7 8">
    <name type="scientific">Candidatus Nanoclepta minutus</name>
    <dbReference type="NCBI Taxonomy" id="1940235"/>
    <lineage>
        <taxon>Archaea</taxon>
        <taxon>Nanobdellota</taxon>
        <taxon>Candidatus Nanoclepta</taxon>
    </lineage>
</organism>
<dbReference type="GO" id="GO:0006354">
    <property type="term" value="P:DNA-templated transcription elongation"/>
    <property type="evidence" value="ECO:0007669"/>
    <property type="project" value="InterPro"/>
</dbReference>
<dbReference type="PROSITE" id="PS01108">
    <property type="entry name" value="RIBOSOMAL_L24"/>
    <property type="match status" value="1"/>
</dbReference>
<dbReference type="Proteomes" id="UP000266622">
    <property type="component" value="Unassembled WGS sequence"/>
</dbReference>
<dbReference type="Pfam" id="PF03439">
    <property type="entry name" value="Spt5-NGN"/>
    <property type="match status" value="1"/>
</dbReference>
<feature type="domain" description="NusG-like N-terminal" evidence="5">
    <location>
        <begin position="1"/>
        <end position="84"/>
    </location>
</feature>
<evidence type="ECO:0000256" key="3">
    <source>
        <dbReference type="ARBA" id="ARBA00023163"/>
    </source>
</evidence>
<name>A0A397WNX4_9ARCH</name>
<dbReference type="InterPro" id="IPR005825">
    <property type="entry name" value="Ribosomal_uL24_CS"/>
</dbReference>
<proteinExistence type="inferred from homology"/>
<dbReference type="InterPro" id="IPR005100">
    <property type="entry name" value="NGN-domain"/>
</dbReference>
<dbReference type="Pfam" id="PF00467">
    <property type="entry name" value="KOW"/>
    <property type="match status" value="1"/>
</dbReference>
<dbReference type="InterPro" id="IPR011590">
    <property type="entry name" value="Spt5_arc"/>
</dbReference>
<reference evidence="7 8" key="1">
    <citation type="journal article" date="2018" name="Syst. Appl. Microbiol.">
        <title>A new symbiotic nanoarchaeote (Candidatus Nanoclepta minutus) and its host (Zestosphaera tikiterensis gen. nov., sp. nov.) from a New Zealand hot spring.</title>
        <authorList>
            <person name="St John E."/>
            <person name="Liu Y."/>
            <person name="Podar M."/>
            <person name="Stott M.B."/>
            <person name="Meneghin J."/>
            <person name="Chen Z."/>
            <person name="Lagutin K."/>
            <person name="Mitchell K."/>
            <person name="Reysenbach A.L."/>
        </authorList>
    </citation>
    <scope>NUCLEOTIDE SEQUENCE [LARGE SCALE GENOMIC DNA]</scope>
    <source>
        <strain evidence="7">NZ3</strain>
    </source>
</reference>
<comment type="caution">
    <text evidence="7">The sequence shown here is derived from an EMBL/GenBank/DDBJ whole genome shotgun (WGS) entry which is preliminary data.</text>
</comment>
<dbReference type="NCBIfam" id="TIGR00405">
    <property type="entry name" value="KOW_elon_Spt5"/>
    <property type="match status" value="1"/>
</dbReference>
<evidence type="ECO:0000256" key="1">
    <source>
        <dbReference type="ARBA" id="ARBA00006956"/>
    </source>
</evidence>
<protein>
    <recommendedName>
        <fullName evidence="4">Transcription elongation factor Spt5</fullName>
    </recommendedName>
</protein>
<dbReference type="SUPFAM" id="SSF50104">
    <property type="entry name" value="Translation proteins SH3-like domain"/>
    <property type="match status" value="1"/>
</dbReference>
<dbReference type="Gene3D" id="3.30.70.940">
    <property type="entry name" value="NusG, N-terminal domain"/>
    <property type="match status" value="1"/>
</dbReference>
<sequence>MAIYVVTVTSGREDIVAEILAEEAKRKKLGIYSVTILPNVRGFIFVEAENQLEVSKAIFELRYAKKVLPEEVDIKEILQYMEEKVKPEEINEGDVVEILIGPLKGSKAKVLKVNQKKGEAMLELINVPVPINITVPINNIRKTAKEEG</sequence>
<dbReference type="InterPro" id="IPR006645">
    <property type="entry name" value="NGN-like_dom"/>
</dbReference>
<dbReference type="SMART" id="SM00739">
    <property type="entry name" value="KOW"/>
    <property type="match status" value="1"/>
</dbReference>
<evidence type="ECO:0000313" key="8">
    <source>
        <dbReference type="Proteomes" id="UP000266622"/>
    </source>
</evidence>
<dbReference type="InterPro" id="IPR014722">
    <property type="entry name" value="Rib_uL2_dom2"/>
</dbReference>
<comment type="similarity">
    <text evidence="1">Belongs to the SPT5 family.</text>
</comment>
<evidence type="ECO:0000259" key="5">
    <source>
        <dbReference type="SMART" id="SM00738"/>
    </source>
</evidence>
<accession>A0A397WNX4</accession>
<dbReference type="Gene3D" id="2.30.30.30">
    <property type="match status" value="1"/>
</dbReference>
<evidence type="ECO:0000256" key="4">
    <source>
        <dbReference type="NCBIfam" id="TIGR00405"/>
    </source>
</evidence>
<keyword evidence="3" id="KW-0804">Transcription</keyword>
<dbReference type="EMBL" id="MWMI01000001">
    <property type="protein sequence ID" value="RIB35622.1"/>
    <property type="molecule type" value="Genomic_DNA"/>
</dbReference>
<dbReference type="InterPro" id="IPR036735">
    <property type="entry name" value="NGN_dom_sf"/>
</dbReference>